<dbReference type="EMBL" id="JAENHL010000004">
    <property type="protein sequence ID" value="MBK1865405.1"/>
    <property type="molecule type" value="Genomic_DNA"/>
</dbReference>
<name>A0ACC5QYD6_9HYPH</name>
<gene>
    <name evidence="1" type="ORF">JHL16_03505</name>
</gene>
<protein>
    <submittedName>
        <fullName evidence="1">PHP domain-containing protein</fullName>
    </submittedName>
</protein>
<organism evidence="1 2">
    <name type="scientific">Taklimakanibacter albus</name>
    <dbReference type="NCBI Taxonomy" id="2800327"/>
    <lineage>
        <taxon>Bacteria</taxon>
        <taxon>Pseudomonadati</taxon>
        <taxon>Pseudomonadota</taxon>
        <taxon>Alphaproteobacteria</taxon>
        <taxon>Hyphomicrobiales</taxon>
        <taxon>Aestuariivirgaceae</taxon>
        <taxon>Taklimakanibacter</taxon>
    </lineage>
</organism>
<accession>A0ACC5QYD6</accession>
<sequence>MPHLPPFSLPGRFWRGNLHTHSTLSDGVLEPAKVVQAYKDAGYDFMMLSDHFIDHFDWPVADTRAFRSNSFTTIIGSELHAPQTSAGELWHIVAAGLPLDFAPCAPEETGVQVARRAADAGAFIGIAHPAWSQLTIEDGRALDVAHAVEIYNHGCAIECDRGDGFYLLDQLLTEGKRLTAFATDDAHFRHPDHFGGWVQVKAEANDPDLLLAALKNGEYYSSQGPLIHDISIEGPELHVTTSPVDTIAVVCGHSRTVQRLGRSITDATLDLRKLERGWLLTKQSPWFRVAVIDQNGKRAWSNPVWKDQL</sequence>
<comment type="caution">
    <text evidence="1">The sequence shown here is derived from an EMBL/GenBank/DDBJ whole genome shotgun (WGS) entry which is preliminary data.</text>
</comment>
<proteinExistence type="predicted"/>
<dbReference type="Proteomes" id="UP000616151">
    <property type="component" value="Unassembled WGS sequence"/>
</dbReference>
<evidence type="ECO:0000313" key="2">
    <source>
        <dbReference type="Proteomes" id="UP000616151"/>
    </source>
</evidence>
<evidence type="ECO:0000313" key="1">
    <source>
        <dbReference type="EMBL" id="MBK1865405.1"/>
    </source>
</evidence>
<reference evidence="1" key="1">
    <citation type="submission" date="2021-01" db="EMBL/GenBank/DDBJ databases">
        <authorList>
            <person name="Sun Q."/>
        </authorList>
    </citation>
    <scope>NUCLEOTIDE SEQUENCE</scope>
    <source>
        <strain evidence="1">YIM B02566</strain>
    </source>
</reference>
<keyword evidence="2" id="KW-1185">Reference proteome</keyword>